<gene>
    <name evidence="2" type="ORF">NFX46_23940</name>
</gene>
<feature type="region of interest" description="Disordered" evidence="1">
    <location>
        <begin position="1"/>
        <end position="22"/>
    </location>
</feature>
<dbReference type="RefSeq" id="WP_252552140.1">
    <property type="nucleotide sequence ID" value="NZ_CP099468.1"/>
</dbReference>
<name>A0ABY4ZDU0_9ACTN</name>
<dbReference type="EMBL" id="CP099468">
    <property type="protein sequence ID" value="USQ86487.1"/>
    <property type="molecule type" value="Genomic_DNA"/>
</dbReference>
<protein>
    <recommendedName>
        <fullName evidence="4">MarR family transcriptional regulator</fullName>
    </recommendedName>
</protein>
<reference evidence="2" key="1">
    <citation type="submission" date="2022-06" db="EMBL/GenBank/DDBJ databases">
        <title>Complete genome sequence of soil microorganisms Streptomyces sp. Qhu-M197 isolated from Alpine meadows habitats on the Tibetan Plateau.</title>
        <authorList>
            <person name="Zhang B."/>
            <person name="Xiang X."/>
            <person name="Fan J."/>
        </authorList>
    </citation>
    <scope>NUCLEOTIDE SEQUENCE</scope>
    <source>
        <strain evidence="2">Qhu-M197</strain>
    </source>
</reference>
<evidence type="ECO:0000313" key="2">
    <source>
        <dbReference type="EMBL" id="USQ86487.1"/>
    </source>
</evidence>
<keyword evidence="3" id="KW-1185">Reference proteome</keyword>
<evidence type="ECO:0000313" key="3">
    <source>
        <dbReference type="Proteomes" id="UP001056374"/>
    </source>
</evidence>
<dbReference type="Proteomes" id="UP001056374">
    <property type="component" value="Chromosome"/>
</dbReference>
<proteinExistence type="predicted"/>
<evidence type="ECO:0000256" key="1">
    <source>
        <dbReference type="SAM" id="MobiDB-lite"/>
    </source>
</evidence>
<accession>A0ABY4ZDU0</accession>
<evidence type="ECO:0008006" key="4">
    <source>
        <dbReference type="Google" id="ProtNLM"/>
    </source>
</evidence>
<organism evidence="2 3">
    <name type="scientific">Streptomyces phaeoluteigriseus</name>
    <dbReference type="NCBI Taxonomy" id="114686"/>
    <lineage>
        <taxon>Bacteria</taxon>
        <taxon>Bacillati</taxon>
        <taxon>Actinomycetota</taxon>
        <taxon>Actinomycetes</taxon>
        <taxon>Kitasatosporales</taxon>
        <taxon>Streptomycetaceae</taxon>
        <taxon>Streptomyces</taxon>
        <taxon>Streptomyces aurantiacus group</taxon>
    </lineage>
</organism>
<sequence>MEEVKGHRGTAMPHLTPRGQDHWKRVDRAAHTAWPARDAGDGDDELLRTLLGPLAGTLDASARV</sequence>